<keyword evidence="1" id="KW-0732">Signal</keyword>
<dbReference type="EMBL" id="FO203512">
    <property type="protein sequence ID" value="CCK77126.1"/>
    <property type="molecule type" value="Genomic_DNA"/>
</dbReference>
<evidence type="ECO:0000313" key="4">
    <source>
        <dbReference type="Proteomes" id="UP000032749"/>
    </source>
</evidence>
<organism evidence="3 4">
    <name type="scientific">Oleispira antarctica RB-8</name>
    <dbReference type="NCBI Taxonomy" id="698738"/>
    <lineage>
        <taxon>Bacteria</taxon>
        <taxon>Pseudomonadati</taxon>
        <taxon>Pseudomonadota</taxon>
        <taxon>Gammaproteobacteria</taxon>
        <taxon>Oceanospirillales</taxon>
        <taxon>Oceanospirillaceae</taxon>
        <taxon>Oleispira</taxon>
    </lineage>
</organism>
<dbReference type="HOGENOM" id="CLU_108869_0_1_6"/>
<keyword evidence="4" id="KW-1185">Reference proteome</keyword>
<sequence length="153" mass="16973">MKFIHTVALLFGFMFSFFLANTAHAQDPALGSWHTVDDDTGEIKSLVVLSLAEDGTMVGIIKKVLKKDAASDLCDQCEGDKKDQPIEGMQFIWGVERTGKGEWENGQILDPESGTVYTSNITISDDPNELEVRGYVGISLFGRSQTWQRIEVK</sequence>
<evidence type="ECO:0000259" key="2">
    <source>
        <dbReference type="Pfam" id="PF09917"/>
    </source>
</evidence>
<feature type="signal peptide" evidence="1">
    <location>
        <begin position="1"/>
        <end position="25"/>
    </location>
</feature>
<dbReference type="Proteomes" id="UP000032749">
    <property type="component" value="Chromosome"/>
</dbReference>
<proteinExistence type="predicted"/>
<dbReference type="AlphaFoldDB" id="R4YPP7"/>
<dbReference type="PANTHER" id="PTHR36919:SF3">
    <property type="entry name" value="BLL5882 PROTEIN"/>
    <property type="match status" value="1"/>
</dbReference>
<dbReference type="InterPro" id="IPR019223">
    <property type="entry name" value="DUF2147"/>
</dbReference>
<name>R4YPP7_OLEAN</name>
<feature type="domain" description="DUF2147" evidence="2">
    <location>
        <begin position="31"/>
        <end position="149"/>
    </location>
</feature>
<gene>
    <name evidence="3" type="ORF">OLEAN_C29500</name>
</gene>
<evidence type="ECO:0000256" key="1">
    <source>
        <dbReference type="SAM" id="SignalP"/>
    </source>
</evidence>
<dbReference type="PANTHER" id="PTHR36919">
    <property type="entry name" value="BLR1215 PROTEIN"/>
    <property type="match status" value="1"/>
</dbReference>
<protein>
    <recommendedName>
        <fullName evidence="2">DUF2147 domain-containing protein</fullName>
    </recommendedName>
</protein>
<reference evidence="3 4" key="1">
    <citation type="journal article" date="2013" name="Nat. Commun.">
        <title>Genome sequence and functional genomic analysis of the oil-degrading bacterium Oleispira antarctica.</title>
        <authorList>
            <person name="Kube M."/>
            <person name="Chernikova T.N."/>
            <person name="Al-Ramahi Y."/>
            <person name="Beloqui A."/>
            <person name="Lopez-Cortez N."/>
            <person name="Guazzaroni M.E."/>
            <person name="Heipieper H.J."/>
            <person name="Klages S."/>
            <person name="Kotsyurbenko O.R."/>
            <person name="Langer I."/>
            <person name="Nechitaylo T.Y."/>
            <person name="Lunsdorf H."/>
            <person name="Fernandez M."/>
            <person name="Juarez S."/>
            <person name="Ciordia S."/>
            <person name="Singer A."/>
            <person name="Kagan O."/>
            <person name="Egorova O."/>
            <person name="Petit P.A."/>
            <person name="Stogios P."/>
            <person name="Kim Y."/>
            <person name="Tchigvintsev A."/>
            <person name="Flick R."/>
            <person name="Denaro R."/>
            <person name="Genovese M."/>
            <person name="Albar J.P."/>
            <person name="Reva O.N."/>
            <person name="Martinez-Gomariz M."/>
            <person name="Tran H."/>
            <person name="Ferrer M."/>
            <person name="Savchenko A."/>
            <person name="Yakunin A.F."/>
            <person name="Yakimov M.M."/>
            <person name="Golyshina O.V."/>
            <person name="Reinhardt R."/>
            <person name="Golyshin P.N."/>
        </authorList>
    </citation>
    <scope>NUCLEOTIDE SEQUENCE [LARGE SCALE GENOMIC DNA]</scope>
</reference>
<dbReference type="Pfam" id="PF09917">
    <property type="entry name" value="DUF2147"/>
    <property type="match status" value="1"/>
</dbReference>
<dbReference type="Gene3D" id="2.40.128.520">
    <property type="match status" value="1"/>
</dbReference>
<dbReference type="KEGG" id="oai:OLEAN_C29500"/>
<feature type="chain" id="PRO_5004374279" description="DUF2147 domain-containing protein" evidence="1">
    <location>
        <begin position="26"/>
        <end position="153"/>
    </location>
</feature>
<evidence type="ECO:0000313" key="3">
    <source>
        <dbReference type="EMBL" id="CCK77126.1"/>
    </source>
</evidence>
<dbReference type="STRING" id="698738.OLEAN_C29500"/>
<accession>R4YPP7</accession>